<feature type="compositionally biased region" description="Basic and acidic residues" evidence="1">
    <location>
        <begin position="1"/>
        <end position="18"/>
    </location>
</feature>
<dbReference type="EMBL" id="JABBJJ010000552">
    <property type="protein sequence ID" value="NMO23196.1"/>
    <property type="molecule type" value="Genomic_DNA"/>
</dbReference>
<dbReference type="InterPro" id="IPR011528">
    <property type="entry name" value="NERD"/>
</dbReference>
<proteinExistence type="predicted"/>
<evidence type="ECO:0000259" key="2">
    <source>
        <dbReference type="PROSITE" id="PS50965"/>
    </source>
</evidence>
<gene>
    <name evidence="3" type="ORF">HG543_51305</name>
</gene>
<dbReference type="Pfam" id="PF08378">
    <property type="entry name" value="NERD"/>
    <property type="match status" value="1"/>
</dbReference>
<evidence type="ECO:0000313" key="4">
    <source>
        <dbReference type="Proteomes" id="UP000518300"/>
    </source>
</evidence>
<organism evidence="3 4">
    <name type="scientific">Pyxidicoccus fallax</name>
    <dbReference type="NCBI Taxonomy" id="394095"/>
    <lineage>
        <taxon>Bacteria</taxon>
        <taxon>Pseudomonadati</taxon>
        <taxon>Myxococcota</taxon>
        <taxon>Myxococcia</taxon>
        <taxon>Myxococcales</taxon>
        <taxon>Cystobacterineae</taxon>
        <taxon>Myxococcaceae</taxon>
        <taxon>Pyxidicoccus</taxon>
    </lineage>
</organism>
<evidence type="ECO:0000256" key="1">
    <source>
        <dbReference type="SAM" id="MobiDB-lite"/>
    </source>
</evidence>
<accession>A0A848LZB6</accession>
<name>A0A848LZB6_9BACT</name>
<dbReference type="AlphaFoldDB" id="A0A848LZB6"/>
<keyword evidence="4" id="KW-1185">Reference proteome</keyword>
<dbReference type="PROSITE" id="PS50965">
    <property type="entry name" value="NERD"/>
    <property type="match status" value="1"/>
</dbReference>
<sequence length="201" mass="22272">MMRRDTGRRPGQSARERQQALASADPVMTVLARQLGINTAEQAWDAGARGEQHVGRLLNPLRADGWFVMHDLKVSRGGTNVDHLAIGPSGVFVIDTKNVQGSVWVGGPNIKVNGFSKDYVEKLEAQALLVRQALLEETDWDSLWVQGLLVFVKPDLHVKEQPENIVVLDDSELLPVLVNGNRRLSTAQVERLARAAQAIWR</sequence>
<reference evidence="3 4" key="1">
    <citation type="submission" date="2020-04" db="EMBL/GenBank/DDBJ databases">
        <title>Draft genome of Pyxidicoccus fallax type strain.</title>
        <authorList>
            <person name="Whitworth D.E."/>
        </authorList>
    </citation>
    <scope>NUCLEOTIDE SEQUENCE [LARGE SCALE GENOMIC DNA]</scope>
    <source>
        <strain evidence="3 4">DSM 14698</strain>
    </source>
</reference>
<comment type="caution">
    <text evidence="3">The sequence shown here is derived from an EMBL/GenBank/DDBJ whole genome shotgun (WGS) entry which is preliminary data.</text>
</comment>
<dbReference type="RefSeq" id="WP_171819103.1">
    <property type="nucleotide sequence ID" value="NZ_JABJTR010001112.1"/>
</dbReference>
<evidence type="ECO:0000313" key="3">
    <source>
        <dbReference type="EMBL" id="NMO23196.1"/>
    </source>
</evidence>
<protein>
    <submittedName>
        <fullName evidence="3">NERD domain-containing protein</fullName>
    </submittedName>
</protein>
<feature type="region of interest" description="Disordered" evidence="1">
    <location>
        <begin position="1"/>
        <end position="22"/>
    </location>
</feature>
<feature type="domain" description="NERD" evidence="2">
    <location>
        <begin position="46"/>
        <end position="142"/>
    </location>
</feature>
<dbReference type="Proteomes" id="UP000518300">
    <property type="component" value="Unassembled WGS sequence"/>
</dbReference>